<reference evidence="13 14" key="2">
    <citation type="submission" date="2019-01" db="EMBL/GenBank/DDBJ databases">
        <title>Tautonia sociabilis, a novel thermotolerant planctomycete of Isosphaeraceae family, isolated from a 4000 m deep subterranean habitat.</title>
        <authorList>
            <person name="Kovaleva O.L."/>
            <person name="Elcheninov A.G."/>
            <person name="Van Heerden E."/>
            <person name="Toshchakov S.V."/>
            <person name="Novikov A."/>
            <person name="Bonch-Osmolovskaya E.A."/>
            <person name="Kublanov I.V."/>
        </authorList>
    </citation>
    <scope>NUCLEOTIDE SEQUENCE [LARGE SCALE GENOMIC DNA]</scope>
    <source>
        <strain evidence="13 14">GM2012</strain>
    </source>
</reference>
<dbReference type="GO" id="GO:0003989">
    <property type="term" value="F:acetyl-CoA carboxylase activity"/>
    <property type="evidence" value="ECO:0007669"/>
    <property type="project" value="InterPro"/>
</dbReference>
<protein>
    <recommendedName>
        <fullName evidence="10">Acetyl-coenzyme A carboxylase carboxyl transferase subunit alpha</fullName>
        <shortName evidence="10">ACCase subunit alpha</shortName>
        <shortName evidence="10">Acetyl-CoA carboxylase carboxyltransferase subunit alpha</shortName>
        <ecNumber evidence="10">2.1.3.15</ecNumber>
    </recommendedName>
</protein>
<sequence length="370" mass="40250">MPPATNPNTNTKPANQYRLPFEAPIFEMEARLLELEARQAQAKGADGAAGLTDQIKTVRRELVGLKRAIFANLSPWETVQVSRHQLRPQSRDYLELIFDQFLELHGDRAVGDDPAIVTGFAHLGEQKVMFVGHQKGRDLAERTACNFGCAHPEGYRKALRAMKLAARHRLPIICLIDTPGAYPGIQAEERGQAAIIAENLMAMSQLQTPIVCVVIGEGGSGGALGIGIGDRVGMLEHSYYSVISPEGCATILWKTADRKDRAAEALKMTAKDLLRFGIIDEIIEEPPGGAHRDPRGAAVALKGFLSRSLRKIAEIPADQLLEHRYQKFRRIGAFFEDPPAECVPPDSPGTEARADSDPVTPPANGAPSPS</sequence>
<dbReference type="InterPro" id="IPR001095">
    <property type="entry name" value="Acetyl_CoA_COase_a_su"/>
</dbReference>
<dbReference type="Proteomes" id="UP000280296">
    <property type="component" value="Unassembled WGS sequence"/>
</dbReference>
<reference evidence="13 14" key="1">
    <citation type="submission" date="2018-12" db="EMBL/GenBank/DDBJ databases">
        <authorList>
            <person name="Toschakov S.V."/>
        </authorList>
    </citation>
    <scope>NUCLEOTIDE SEQUENCE [LARGE SCALE GENOMIC DNA]</scope>
    <source>
        <strain evidence="13 14">GM2012</strain>
    </source>
</reference>
<feature type="region of interest" description="Disordered" evidence="11">
    <location>
        <begin position="336"/>
        <end position="370"/>
    </location>
</feature>
<dbReference type="GO" id="GO:0016743">
    <property type="term" value="F:carboxyl- or carbamoyltransferase activity"/>
    <property type="evidence" value="ECO:0007669"/>
    <property type="project" value="UniProtKB-UniRule"/>
</dbReference>
<comment type="subunit">
    <text evidence="10">Acetyl-CoA carboxylase is a heterohexamer composed of biotin carboxyl carrier protein (AccB), biotin carboxylase (AccC) and two subunits each of ACCase subunit alpha (AccA) and ACCase subunit beta (AccD).</text>
</comment>
<keyword evidence="10" id="KW-0963">Cytoplasm</keyword>
<keyword evidence="2 10" id="KW-0444">Lipid biosynthesis</keyword>
<dbReference type="EMBL" id="RYZH01000046">
    <property type="protein sequence ID" value="RUL84667.1"/>
    <property type="molecule type" value="Genomic_DNA"/>
</dbReference>
<keyword evidence="14" id="KW-1185">Reference proteome</keyword>
<keyword evidence="5 10" id="KW-0276">Fatty acid metabolism</keyword>
<evidence type="ECO:0000256" key="1">
    <source>
        <dbReference type="ARBA" id="ARBA00004956"/>
    </source>
</evidence>
<dbReference type="NCBIfam" id="NF004344">
    <property type="entry name" value="PRK05724.1"/>
    <property type="match status" value="1"/>
</dbReference>
<evidence type="ECO:0000256" key="11">
    <source>
        <dbReference type="SAM" id="MobiDB-lite"/>
    </source>
</evidence>
<dbReference type="EC" id="2.1.3.15" evidence="10"/>
<comment type="catalytic activity">
    <reaction evidence="9 10">
        <text>N(6)-carboxybiotinyl-L-lysyl-[protein] + acetyl-CoA = N(6)-biotinyl-L-lysyl-[protein] + malonyl-CoA</text>
        <dbReference type="Rhea" id="RHEA:54728"/>
        <dbReference type="Rhea" id="RHEA-COMP:10505"/>
        <dbReference type="Rhea" id="RHEA-COMP:10506"/>
        <dbReference type="ChEBI" id="CHEBI:57288"/>
        <dbReference type="ChEBI" id="CHEBI:57384"/>
        <dbReference type="ChEBI" id="CHEBI:83144"/>
        <dbReference type="ChEBI" id="CHEBI:83145"/>
        <dbReference type="EC" id="2.1.3.15"/>
    </reaction>
</comment>
<proteinExistence type="inferred from homology"/>
<dbReference type="AlphaFoldDB" id="A0A432MFB8"/>
<dbReference type="PANTHER" id="PTHR42853">
    <property type="entry name" value="ACETYL-COENZYME A CARBOXYLASE CARBOXYL TRANSFERASE SUBUNIT ALPHA"/>
    <property type="match status" value="1"/>
</dbReference>
<organism evidence="13 14">
    <name type="scientific">Tautonia sociabilis</name>
    <dbReference type="NCBI Taxonomy" id="2080755"/>
    <lineage>
        <taxon>Bacteria</taxon>
        <taxon>Pseudomonadati</taxon>
        <taxon>Planctomycetota</taxon>
        <taxon>Planctomycetia</taxon>
        <taxon>Isosphaerales</taxon>
        <taxon>Isosphaeraceae</taxon>
        <taxon>Tautonia</taxon>
    </lineage>
</organism>
<evidence type="ECO:0000259" key="12">
    <source>
        <dbReference type="PROSITE" id="PS50989"/>
    </source>
</evidence>
<keyword evidence="6 10" id="KW-0067">ATP-binding</keyword>
<dbReference type="UniPathway" id="UPA00655">
    <property type="reaction ID" value="UER00711"/>
</dbReference>
<accession>A0A432MFB8</accession>
<dbReference type="PROSITE" id="PS50989">
    <property type="entry name" value="COA_CT_CTER"/>
    <property type="match status" value="1"/>
</dbReference>
<keyword evidence="4 10" id="KW-0547">Nucleotide-binding</keyword>
<dbReference type="InterPro" id="IPR029045">
    <property type="entry name" value="ClpP/crotonase-like_dom_sf"/>
</dbReference>
<dbReference type="Pfam" id="PF03255">
    <property type="entry name" value="ACCA"/>
    <property type="match status" value="1"/>
</dbReference>
<dbReference type="NCBIfam" id="NF041504">
    <property type="entry name" value="AccA_sub"/>
    <property type="match status" value="1"/>
</dbReference>
<dbReference type="Gene3D" id="3.90.226.10">
    <property type="entry name" value="2-enoyl-CoA Hydratase, Chain A, domain 1"/>
    <property type="match status" value="1"/>
</dbReference>
<evidence type="ECO:0000256" key="8">
    <source>
        <dbReference type="ARBA" id="ARBA00023160"/>
    </source>
</evidence>
<evidence type="ECO:0000256" key="10">
    <source>
        <dbReference type="HAMAP-Rule" id="MF_00823"/>
    </source>
</evidence>
<dbReference type="GO" id="GO:2001295">
    <property type="term" value="P:malonyl-CoA biosynthetic process"/>
    <property type="evidence" value="ECO:0007669"/>
    <property type="project" value="UniProtKB-UniRule"/>
</dbReference>
<dbReference type="GO" id="GO:0009317">
    <property type="term" value="C:acetyl-CoA carboxylase complex"/>
    <property type="evidence" value="ECO:0007669"/>
    <property type="project" value="InterPro"/>
</dbReference>
<evidence type="ECO:0000256" key="9">
    <source>
        <dbReference type="ARBA" id="ARBA00049152"/>
    </source>
</evidence>
<dbReference type="OrthoDB" id="9808023at2"/>
<keyword evidence="8 10" id="KW-0275">Fatty acid biosynthesis</keyword>
<keyword evidence="7 10" id="KW-0443">Lipid metabolism</keyword>
<evidence type="ECO:0000256" key="7">
    <source>
        <dbReference type="ARBA" id="ARBA00023098"/>
    </source>
</evidence>
<feature type="domain" description="CoA carboxyltransferase C-terminal" evidence="12">
    <location>
        <begin position="57"/>
        <end position="311"/>
    </location>
</feature>
<dbReference type="NCBIfam" id="TIGR00513">
    <property type="entry name" value="accA"/>
    <property type="match status" value="1"/>
</dbReference>
<evidence type="ECO:0000313" key="14">
    <source>
        <dbReference type="Proteomes" id="UP000280296"/>
    </source>
</evidence>
<evidence type="ECO:0000313" key="13">
    <source>
        <dbReference type="EMBL" id="RUL84667.1"/>
    </source>
</evidence>
<keyword evidence="13" id="KW-0436">Ligase</keyword>
<comment type="similarity">
    <text evidence="10">Belongs to the AccA family.</text>
</comment>
<dbReference type="HAMAP" id="MF_00823">
    <property type="entry name" value="AcetylCoA_CT_alpha"/>
    <property type="match status" value="1"/>
</dbReference>
<name>A0A432MFB8_9BACT</name>
<evidence type="ECO:0000256" key="2">
    <source>
        <dbReference type="ARBA" id="ARBA00022516"/>
    </source>
</evidence>
<dbReference type="RefSeq" id="WP_126727194.1">
    <property type="nucleotide sequence ID" value="NZ_RYZH01000046.1"/>
</dbReference>
<evidence type="ECO:0000256" key="5">
    <source>
        <dbReference type="ARBA" id="ARBA00022832"/>
    </source>
</evidence>
<evidence type="ECO:0000256" key="4">
    <source>
        <dbReference type="ARBA" id="ARBA00022741"/>
    </source>
</evidence>
<keyword evidence="3 10" id="KW-0808">Transferase</keyword>
<comment type="caution">
    <text evidence="13">The sequence shown here is derived from an EMBL/GenBank/DDBJ whole genome shotgun (WGS) entry which is preliminary data.</text>
</comment>
<dbReference type="PRINTS" id="PR01069">
    <property type="entry name" value="ACCCTRFRASEA"/>
</dbReference>
<dbReference type="GO" id="GO:0005524">
    <property type="term" value="F:ATP binding"/>
    <property type="evidence" value="ECO:0007669"/>
    <property type="project" value="UniProtKB-KW"/>
</dbReference>
<evidence type="ECO:0000256" key="6">
    <source>
        <dbReference type="ARBA" id="ARBA00022840"/>
    </source>
</evidence>
<dbReference type="SUPFAM" id="SSF52096">
    <property type="entry name" value="ClpP/crotonase"/>
    <property type="match status" value="1"/>
</dbReference>
<comment type="subcellular location">
    <subcellularLocation>
        <location evidence="10">Cytoplasm</location>
    </subcellularLocation>
</comment>
<dbReference type="GO" id="GO:0006633">
    <property type="term" value="P:fatty acid biosynthetic process"/>
    <property type="evidence" value="ECO:0007669"/>
    <property type="project" value="UniProtKB-KW"/>
</dbReference>
<evidence type="ECO:0000256" key="3">
    <source>
        <dbReference type="ARBA" id="ARBA00022679"/>
    </source>
</evidence>
<gene>
    <name evidence="10" type="primary">accA</name>
    <name evidence="13" type="ORF">TsocGM_19790</name>
</gene>
<comment type="pathway">
    <text evidence="1 10">Lipid metabolism; malonyl-CoA biosynthesis; malonyl-CoA from acetyl-CoA: step 1/1.</text>
</comment>
<dbReference type="InterPro" id="IPR011763">
    <property type="entry name" value="COA_CT_C"/>
</dbReference>
<dbReference type="PANTHER" id="PTHR42853:SF3">
    <property type="entry name" value="ACETYL-COENZYME A CARBOXYLASE CARBOXYL TRANSFERASE SUBUNIT ALPHA, CHLOROPLASTIC"/>
    <property type="match status" value="1"/>
</dbReference>
<comment type="function">
    <text evidence="10">Component of the acetyl coenzyme A carboxylase (ACC) complex. First, biotin carboxylase catalyzes the carboxylation of biotin on its carrier protein (BCCP) and then the CO(2) group is transferred by the carboxyltransferase to acetyl-CoA to form malonyl-CoA.</text>
</comment>